<dbReference type="AlphaFoldDB" id="D8U6C0"/>
<dbReference type="Proteomes" id="UP000001058">
    <property type="component" value="Unassembled WGS sequence"/>
</dbReference>
<gene>
    <name evidence="3" type="ORF">VOLCADRAFT_106282</name>
</gene>
<dbReference type="KEGG" id="vcn:VOLCADRAFT_106282"/>
<feature type="region of interest" description="Disordered" evidence="1">
    <location>
        <begin position="1"/>
        <end position="21"/>
    </location>
</feature>
<feature type="region of interest" description="Disordered" evidence="1">
    <location>
        <begin position="108"/>
        <end position="149"/>
    </location>
</feature>
<sequence>MSFAPFMRQRQQQPQVQPQAQGVRRRLVGVINTLGGMRLAPGEWLLDIGAEDHLTFTPEDVEGLKPVREGEGVVFEVADGRTVSSIEESLSSGTDDEGPRRAPLVEIEMNPVGGPAGDEGSDDEPGPLIDDDEASDWSESDRDDDGEVDEEANFNIGCHVIFHEFVIQGNGIVCKKSLRPTWENFNETNWACRAQVLATATQTVLYPNFPFFQCSRGTSPYSLTQGVTAFGNGTYCFKLNVVPVSGSTGYCATKADLRKIEINVRPSCDTDGTIVRATINGVFTAGANVLYPIAIPEGECNALAEVAVESISNVTAAMGVRFLGAPRITCAPSYISICATFFSDEDGAKLQPYIADLVNPWLGAVTGGGPACRAFLNGYTIAITVGPEGDPFNVRTDGCLFYTTSLACAAQKVDYPKCKCVTRQRATPFAAIPIIMTYPGRKNYTVLQCFKIFAVAPYSPNSDCGRTTTLRSVEFWANDDQRGRVKAIGLRAAGATEMTFVSELWGPVGDDTLKTPAFNWNMTQANGGEICLELEYITDLSRFCVYGDETCWLALFDESKDCCPLYSASVLG</sequence>
<feature type="compositionally biased region" description="Acidic residues" evidence="1">
    <location>
        <begin position="119"/>
        <end position="149"/>
    </location>
</feature>
<feature type="domain" description="Pherophorin" evidence="2">
    <location>
        <begin position="416"/>
        <end position="564"/>
    </location>
</feature>
<name>D8U6C0_VOLCA</name>
<dbReference type="RefSeq" id="XP_002954264.1">
    <property type="nucleotide sequence ID" value="XM_002954218.1"/>
</dbReference>
<dbReference type="InParanoid" id="D8U6C0"/>
<keyword evidence="4" id="KW-1185">Reference proteome</keyword>
<evidence type="ECO:0000256" key="1">
    <source>
        <dbReference type="SAM" id="MobiDB-lite"/>
    </source>
</evidence>
<protein>
    <recommendedName>
        <fullName evidence="2">Pherophorin domain-containing protein</fullName>
    </recommendedName>
</protein>
<dbReference type="InterPro" id="IPR024616">
    <property type="entry name" value="Pherophorin"/>
</dbReference>
<feature type="compositionally biased region" description="Low complexity" evidence="1">
    <location>
        <begin position="8"/>
        <end position="21"/>
    </location>
</feature>
<feature type="domain" description="Pherophorin" evidence="2">
    <location>
        <begin position="209"/>
        <end position="283"/>
    </location>
</feature>
<dbReference type="Pfam" id="PF12499">
    <property type="entry name" value="DUF3707"/>
    <property type="match status" value="2"/>
</dbReference>
<evidence type="ECO:0000313" key="4">
    <source>
        <dbReference type="Proteomes" id="UP000001058"/>
    </source>
</evidence>
<reference evidence="3 4" key="1">
    <citation type="journal article" date="2010" name="Science">
        <title>Genomic analysis of organismal complexity in the multicellular green alga Volvox carteri.</title>
        <authorList>
            <person name="Prochnik S.E."/>
            <person name="Umen J."/>
            <person name="Nedelcu A.M."/>
            <person name="Hallmann A."/>
            <person name="Miller S.M."/>
            <person name="Nishii I."/>
            <person name="Ferris P."/>
            <person name="Kuo A."/>
            <person name="Mitros T."/>
            <person name="Fritz-Laylin L.K."/>
            <person name="Hellsten U."/>
            <person name="Chapman J."/>
            <person name="Simakov O."/>
            <person name="Rensing S.A."/>
            <person name="Terry A."/>
            <person name="Pangilinan J."/>
            <person name="Kapitonov V."/>
            <person name="Jurka J."/>
            <person name="Salamov A."/>
            <person name="Shapiro H."/>
            <person name="Schmutz J."/>
            <person name="Grimwood J."/>
            <person name="Lindquist E."/>
            <person name="Lucas S."/>
            <person name="Grigoriev I.V."/>
            <person name="Schmitt R."/>
            <person name="Kirk D."/>
            <person name="Rokhsar D.S."/>
        </authorList>
    </citation>
    <scope>NUCLEOTIDE SEQUENCE [LARGE SCALE GENOMIC DNA]</scope>
    <source>
        <strain evidence="4">f. Nagariensis / Eve</strain>
    </source>
</reference>
<proteinExistence type="predicted"/>
<evidence type="ECO:0000313" key="3">
    <source>
        <dbReference type="EMBL" id="EFJ44688.1"/>
    </source>
</evidence>
<accession>D8U6C0</accession>
<dbReference type="GeneID" id="9624181"/>
<dbReference type="OrthoDB" id="10531198at2759"/>
<dbReference type="EMBL" id="GL378362">
    <property type="protein sequence ID" value="EFJ44688.1"/>
    <property type="molecule type" value="Genomic_DNA"/>
</dbReference>
<organism evidence="4">
    <name type="scientific">Volvox carteri f. nagariensis</name>
    <dbReference type="NCBI Taxonomy" id="3068"/>
    <lineage>
        <taxon>Eukaryota</taxon>
        <taxon>Viridiplantae</taxon>
        <taxon>Chlorophyta</taxon>
        <taxon>core chlorophytes</taxon>
        <taxon>Chlorophyceae</taxon>
        <taxon>CS clade</taxon>
        <taxon>Chlamydomonadales</taxon>
        <taxon>Volvocaceae</taxon>
        <taxon>Volvox</taxon>
    </lineage>
</organism>
<evidence type="ECO:0000259" key="2">
    <source>
        <dbReference type="Pfam" id="PF12499"/>
    </source>
</evidence>